<dbReference type="PANTHER" id="PTHR38693:SF1">
    <property type="entry name" value="UBIQUINONE BIOSYNTHESIS ACCESSORY FACTOR UBIJ"/>
    <property type="match status" value="1"/>
</dbReference>
<dbReference type="AlphaFoldDB" id="A0A4R6Y7S4"/>
<dbReference type="EMBL" id="SNZE01000010">
    <property type="protein sequence ID" value="TDR31401.1"/>
    <property type="molecule type" value="Genomic_DNA"/>
</dbReference>
<dbReference type="Proteomes" id="UP000294480">
    <property type="component" value="Unassembled WGS sequence"/>
</dbReference>
<evidence type="ECO:0000313" key="2">
    <source>
        <dbReference type="Proteomes" id="UP000294480"/>
    </source>
</evidence>
<gene>
    <name evidence="1" type="ORF">DFR44_11049</name>
</gene>
<sequence length="207" mass="23035">MLSSRLAQMVALAVRKMAANEPWVARSALPHEGQVIGVALPVLGRVLDLRWRVSAADILHVVPAQTPVSVQLDIAPSVYNSLAQLPFDMQRVMRHVHISGDAQLAEWVNRLAQQLRPDVWEDLAKVVGDIPSFYAQQGADKLFKHFKNMVSTLTQQVQHAVLDDTPVLVRHRALSTLADDAQQLRYATERLEQRVALLKQKMQGGAS</sequence>
<dbReference type="InterPro" id="IPR038989">
    <property type="entry name" value="UbiJ"/>
</dbReference>
<evidence type="ECO:0000313" key="1">
    <source>
        <dbReference type="EMBL" id="TDR31401.1"/>
    </source>
</evidence>
<keyword evidence="1" id="KW-0830">Ubiquinone</keyword>
<name>A0A4R6Y7S4_9BURK</name>
<reference evidence="1 2" key="1">
    <citation type="submission" date="2019-03" db="EMBL/GenBank/DDBJ databases">
        <title>Genomic Encyclopedia of Type Strains, Phase IV (KMG-IV): sequencing the most valuable type-strain genomes for metagenomic binning, comparative biology and taxonomic classification.</title>
        <authorList>
            <person name="Goeker M."/>
        </authorList>
    </citation>
    <scope>NUCLEOTIDE SEQUENCE [LARGE SCALE GENOMIC DNA]</scope>
    <source>
        <strain evidence="1 2">DSM 102852</strain>
    </source>
</reference>
<comment type="caution">
    <text evidence="1">The sequence shown here is derived from an EMBL/GenBank/DDBJ whole genome shotgun (WGS) entry which is preliminary data.</text>
</comment>
<organism evidence="1 2">
    <name type="scientific">Hydromonas duriensis</name>
    <dbReference type="NCBI Taxonomy" id="1527608"/>
    <lineage>
        <taxon>Bacteria</taxon>
        <taxon>Pseudomonadati</taxon>
        <taxon>Pseudomonadota</taxon>
        <taxon>Betaproteobacteria</taxon>
        <taxon>Burkholderiales</taxon>
        <taxon>Burkholderiaceae</taxon>
        <taxon>Hydromonas</taxon>
    </lineage>
</organism>
<proteinExistence type="predicted"/>
<protein>
    <submittedName>
        <fullName evidence="1">Ubiquinone biosynthesis protein UbiJ</fullName>
    </submittedName>
</protein>
<keyword evidence="2" id="KW-1185">Reference proteome</keyword>
<accession>A0A4R6Y7S4</accession>
<dbReference type="GO" id="GO:0006744">
    <property type="term" value="P:ubiquinone biosynthetic process"/>
    <property type="evidence" value="ECO:0007669"/>
    <property type="project" value="InterPro"/>
</dbReference>
<dbReference type="PANTHER" id="PTHR38693">
    <property type="entry name" value="UBIQUINONE BIOSYNTHESIS PROTEIN UBIJ"/>
    <property type="match status" value="1"/>
</dbReference>